<accession>A0A382V7G5</accession>
<protein>
    <submittedName>
        <fullName evidence="2">Uncharacterized protein</fullName>
    </submittedName>
</protein>
<dbReference type="AlphaFoldDB" id="A0A382V7G5"/>
<gene>
    <name evidence="2" type="ORF">METZ01_LOCUS395277</name>
</gene>
<sequence length="71" mass="7423">MRPFQTLVALLTISLFALAACGESTPEPTVAPTSTPSSTMAEVTQVEVKMLSPGDNPRPPVGALDTSKTYT</sequence>
<feature type="non-terminal residue" evidence="2">
    <location>
        <position position="71"/>
    </location>
</feature>
<organism evidence="2">
    <name type="scientific">marine metagenome</name>
    <dbReference type="NCBI Taxonomy" id="408172"/>
    <lineage>
        <taxon>unclassified sequences</taxon>
        <taxon>metagenomes</taxon>
        <taxon>ecological metagenomes</taxon>
    </lineage>
</organism>
<dbReference type="EMBL" id="UINC01149759">
    <property type="protein sequence ID" value="SVD42423.1"/>
    <property type="molecule type" value="Genomic_DNA"/>
</dbReference>
<name>A0A382V7G5_9ZZZZ</name>
<reference evidence="2" key="1">
    <citation type="submission" date="2018-05" db="EMBL/GenBank/DDBJ databases">
        <authorList>
            <person name="Lanie J.A."/>
            <person name="Ng W.-L."/>
            <person name="Kazmierczak K.M."/>
            <person name="Andrzejewski T.M."/>
            <person name="Davidsen T.M."/>
            <person name="Wayne K.J."/>
            <person name="Tettelin H."/>
            <person name="Glass J.I."/>
            <person name="Rusch D."/>
            <person name="Podicherti R."/>
            <person name="Tsui H.-C.T."/>
            <person name="Winkler M.E."/>
        </authorList>
    </citation>
    <scope>NUCLEOTIDE SEQUENCE</scope>
</reference>
<proteinExistence type="predicted"/>
<evidence type="ECO:0000256" key="1">
    <source>
        <dbReference type="SAM" id="MobiDB-lite"/>
    </source>
</evidence>
<dbReference type="PROSITE" id="PS51257">
    <property type="entry name" value="PROKAR_LIPOPROTEIN"/>
    <property type="match status" value="1"/>
</dbReference>
<evidence type="ECO:0000313" key="2">
    <source>
        <dbReference type="EMBL" id="SVD42423.1"/>
    </source>
</evidence>
<feature type="region of interest" description="Disordered" evidence="1">
    <location>
        <begin position="51"/>
        <end position="71"/>
    </location>
</feature>